<evidence type="ECO:0000313" key="1">
    <source>
        <dbReference type="EMBL" id="KAF5820164.1"/>
    </source>
</evidence>
<dbReference type="EMBL" id="MNCJ02000317">
    <property type="protein sequence ID" value="KAF5820164.1"/>
    <property type="molecule type" value="Genomic_DNA"/>
</dbReference>
<reference evidence="1" key="1">
    <citation type="journal article" date="2017" name="Nature">
        <title>The sunflower genome provides insights into oil metabolism, flowering and Asterid evolution.</title>
        <authorList>
            <person name="Badouin H."/>
            <person name="Gouzy J."/>
            <person name="Grassa C.J."/>
            <person name="Murat F."/>
            <person name="Staton S.E."/>
            <person name="Cottret L."/>
            <person name="Lelandais-Briere C."/>
            <person name="Owens G.L."/>
            <person name="Carrere S."/>
            <person name="Mayjonade B."/>
            <person name="Legrand L."/>
            <person name="Gill N."/>
            <person name="Kane N.C."/>
            <person name="Bowers J.E."/>
            <person name="Hubner S."/>
            <person name="Bellec A."/>
            <person name="Berard A."/>
            <person name="Berges H."/>
            <person name="Blanchet N."/>
            <person name="Boniface M.C."/>
            <person name="Brunel D."/>
            <person name="Catrice O."/>
            <person name="Chaidir N."/>
            <person name="Claudel C."/>
            <person name="Donnadieu C."/>
            <person name="Faraut T."/>
            <person name="Fievet G."/>
            <person name="Helmstetter N."/>
            <person name="King M."/>
            <person name="Knapp S.J."/>
            <person name="Lai Z."/>
            <person name="Le Paslier M.C."/>
            <person name="Lippi Y."/>
            <person name="Lorenzon L."/>
            <person name="Mandel J.R."/>
            <person name="Marage G."/>
            <person name="Marchand G."/>
            <person name="Marquand E."/>
            <person name="Bret-Mestries E."/>
            <person name="Morien E."/>
            <person name="Nambeesan S."/>
            <person name="Nguyen T."/>
            <person name="Pegot-Espagnet P."/>
            <person name="Pouilly N."/>
            <person name="Raftis F."/>
            <person name="Sallet E."/>
            <person name="Schiex T."/>
            <person name="Thomas J."/>
            <person name="Vandecasteele C."/>
            <person name="Vares D."/>
            <person name="Vear F."/>
            <person name="Vautrin S."/>
            <person name="Crespi M."/>
            <person name="Mangin B."/>
            <person name="Burke J.M."/>
            <person name="Salse J."/>
            <person name="Munos S."/>
            <person name="Vincourt P."/>
            <person name="Rieseberg L.H."/>
            <person name="Langlade N.B."/>
        </authorList>
    </citation>
    <scope>NUCLEOTIDE SEQUENCE</scope>
    <source>
        <tissue evidence="1">Leaves</tissue>
    </source>
</reference>
<evidence type="ECO:0000313" key="2">
    <source>
        <dbReference type="Proteomes" id="UP000215914"/>
    </source>
</evidence>
<name>A0A9K3JS25_HELAN</name>
<dbReference type="Proteomes" id="UP000215914">
    <property type="component" value="Unassembled WGS sequence"/>
</dbReference>
<dbReference type="Gramene" id="mRNA:HanXRQr2_Chr02g0085711">
    <property type="protein sequence ID" value="mRNA:HanXRQr2_Chr02g0085711"/>
    <property type="gene ID" value="HanXRQr2_Chr02g0085711"/>
</dbReference>
<dbReference type="AlphaFoldDB" id="A0A9K3JS25"/>
<reference evidence="1" key="2">
    <citation type="submission" date="2020-06" db="EMBL/GenBank/DDBJ databases">
        <title>Helianthus annuus Genome sequencing and assembly Release 2.</title>
        <authorList>
            <person name="Gouzy J."/>
            <person name="Langlade N."/>
            <person name="Munos S."/>
        </authorList>
    </citation>
    <scope>NUCLEOTIDE SEQUENCE</scope>
    <source>
        <tissue evidence="1">Leaves</tissue>
    </source>
</reference>
<gene>
    <name evidence="1" type="ORF">HanXRQr2_Chr02g0085711</name>
</gene>
<accession>A0A9K3JS25</accession>
<comment type="caution">
    <text evidence="1">The sequence shown here is derived from an EMBL/GenBank/DDBJ whole genome shotgun (WGS) entry which is preliminary data.</text>
</comment>
<proteinExistence type="predicted"/>
<protein>
    <submittedName>
        <fullName evidence="1">Uncharacterized protein</fullName>
    </submittedName>
</protein>
<organism evidence="1 2">
    <name type="scientific">Helianthus annuus</name>
    <name type="common">Common sunflower</name>
    <dbReference type="NCBI Taxonomy" id="4232"/>
    <lineage>
        <taxon>Eukaryota</taxon>
        <taxon>Viridiplantae</taxon>
        <taxon>Streptophyta</taxon>
        <taxon>Embryophyta</taxon>
        <taxon>Tracheophyta</taxon>
        <taxon>Spermatophyta</taxon>
        <taxon>Magnoliopsida</taxon>
        <taxon>eudicotyledons</taxon>
        <taxon>Gunneridae</taxon>
        <taxon>Pentapetalae</taxon>
        <taxon>asterids</taxon>
        <taxon>campanulids</taxon>
        <taxon>Asterales</taxon>
        <taxon>Asteraceae</taxon>
        <taxon>Asteroideae</taxon>
        <taxon>Heliantheae alliance</taxon>
        <taxon>Heliantheae</taxon>
        <taxon>Helianthus</taxon>
    </lineage>
</organism>
<sequence>MLAYASHDKVVWESTLGFTDPSQAIGLAVIDSNPAPIPIHKQSKSFRK</sequence>
<keyword evidence="2" id="KW-1185">Reference proteome</keyword>